<organism evidence="9 10">
    <name type="scientific">Asticcacaulis excentricus</name>
    <dbReference type="NCBI Taxonomy" id="78587"/>
    <lineage>
        <taxon>Bacteria</taxon>
        <taxon>Pseudomonadati</taxon>
        <taxon>Pseudomonadota</taxon>
        <taxon>Alphaproteobacteria</taxon>
        <taxon>Caulobacterales</taxon>
        <taxon>Caulobacteraceae</taxon>
        <taxon>Asticcacaulis</taxon>
    </lineage>
</organism>
<reference evidence="10" key="1">
    <citation type="journal article" date="2017" name="Biotechnol. Biofuels">
        <title>Evaluation of environmental bacterial communities as a factor affecting the growth of duckweed Lemna minor.</title>
        <authorList>
            <person name="Ishizawa H."/>
            <person name="Kuroda M."/>
            <person name="Morikawa M."/>
            <person name="Ike M."/>
        </authorList>
    </citation>
    <scope>NUCLEOTIDE SEQUENCE [LARGE SCALE GENOMIC DNA]</scope>
    <source>
        <strain evidence="10">M6</strain>
    </source>
</reference>
<reference evidence="10" key="2">
    <citation type="journal article" date="2017" name="Plant Physiol. Biochem.">
        <title>Differential oxidative and antioxidative response of duckweed Lemna minor toward plant growth promoting/inhibiting bacteria.</title>
        <authorList>
            <person name="Ishizawa H."/>
            <person name="Kuroda M."/>
            <person name="Morikawa M."/>
            <person name="Ike M."/>
        </authorList>
    </citation>
    <scope>NUCLEOTIDE SEQUENCE [LARGE SCALE GENOMIC DNA]</scope>
    <source>
        <strain evidence="10">M6</strain>
    </source>
</reference>
<accession>A0A3G9FY57</accession>
<dbReference type="PROSITE" id="PS51257">
    <property type="entry name" value="PROKAR_LIPOPROTEIN"/>
    <property type="match status" value="1"/>
</dbReference>
<name>A0A3G9FY57_9CAUL</name>
<sequence length="370" mass="38533" precursor="true">MRLLIAALATLLSLCAPVLGACEAAAASRIKDIVDIEGVRKNQLVGYGLVLGLNGTGDTVRNAPMLKQTMESMMGRLDVNIRDASLNTKNAAVVIVTAELPPFAAPGARIDVTVSAMGDAKSLLGGTLLVTPLLGADGEVYAAAQGSIQTGSVSAGGASGSSVTRGVPTAGRIASGGIIERETGFDFNAMPIVRLTLKNPDFTTAKRIADTVNKAYPGTAFADNPTVVSVRNRPEMNMMSFITAIEQMPVTVDTPAKVVIDEVNGVIVIGENVRVSRVAIAQGNLTIRVDERPFVSQPAPFSQGQTTAVPDSSVSVEEEKGKRLYELKETSSLGDLVNGLNALGVSPRDMISILQTIKASGALQGDIEVM</sequence>
<dbReference type="Proteomes" id="UP000278756">
    <property type="component" value="Chromosome 1"/>
</dbReference>
<evidence type="ECO:0000313" key="9">
    <source>
        <dbReference type="EMBL" id="BBF79980.1"/>
    </source>
</evidence>
<keyword evidence="6 8" id="KW-0975">Bacterial flagellum</keyword>
<dbReference type="EMBL" id="AP018827">
    <property type="protein sequence ID" value="BBF79980.1"/>
    <property type="molecule type" value="Genomic_DNA"/>
</dbReference>
<gene>
    <name evidence="8" type="primary">flgI</name>
    <name evidence="9" type="ORF">EM6_0557</name>
</gene>
<comment type="subunit">
    <text evidence="8">The basal body constitutes a major portion of the flagellar organelle and consists of four rings (L,P,S, and M) mounted on a central rod.</text>
</comment>
<evidence type="ECO:0000256" key="6">
    <source>
        <dbReference type="ARBA" id="ARBA00023143"/>
    </source>
</evidence>
<keyword evidence="9" id="KW-0969">Cilium</keyword>
<evidence type="ECO:0000256" key="3">
    <source>
        <dbReference type="ARBA" id="ARBA00019515"/>
    </source>
</evidence>
<feature type="chain" id="PRO_5018341898" description="Flagellar P-ring protein" evidence="8">
    <location>
        <begin position="22"/>
        <end position="370"/>
    </location>
</feature>
<comment type="function">
    <text evidence="1 8">Assembles around the rod to form the L-ring and probably protects the motor/basal body from shearing forces during rotation.</text>
</comment>
<dbReference type="PANTHER" id="PTHR30381:SF0">
    <property type="entry name" value="FLAGELLAR P-RING PROTEIN"/>
    <property type="match status" value="1"/>
</dbReference>
<dbReference type="OrthoDB" id="9786431at2"/>
<feature type="signal peptide" evidence="8">
    <location>
        <begin position="1"/>
        <end position="21"/>
    </location>
</feature>
<comment type="subcellular location">
    <subcellularLocation>
        <location evidence="2 8">Bacterial flagellum basal body</location>
    </subcellularLocation>
</comment>
<keyword evidence="9" id="KW-0966">Cell projection</keyword>
<dbReference type="PANTHER" id="PTHR30381">
    <property type="entry name" value="FLAGELLAR P-RING PERIPLASMIC PROTEIN FLGI"/>
    <property type="match status" value="1"/>
</dbReference>
<keyword evidence="5" id="KW-0574">Periplasm</keyword>
<dbReference type="InterPro" id="IPR001782">
    <property type="entry name" value="Flag_FlgI"/>
</dbReference>
<evidence type="ECO:0000256" key="5">
    <source>
        <dbReference type="ARBA" id="ARBA00022764"/>
    </source>
</evidence>
<dbReference type="HAMAP" id="MF_00416">
    <property type="entry name" value="FlgI"/>
    <property type="match status" value="1"/>
</dbReference>
<comment type="similarity">
    <text evidence="8">Belongs to the FlgI family.</text>
</comment>
<dbReference type="NCBIfam" id="NF003676">
    <property type="entry name" value="PRK05303.1"/>
    <property type="match status" value="1"/>
</dbReference>
<dbReference type="Pfam" id="PF02119">
    <property type="entry name" value="FlgI"/>
    <property type="match status" value="1"/>
</dbReference>
<evidence type="ECO:0000256" key="2">
    <source>
        <dbReference type="ARBA" id="ARBA00004117"/>
    </source>
</evidence>
<proteinExistence type="inferred from homology"/>
<evidence type="ECO:0000256" key="4">
    <source>
        <dbReference type="ARBA" id="ARBA00022729"/>
    </source>
</evidence>
<dbReference type="GO" id="GO:0030288">
    <property type="term" value="C:outer membrane-bounded periplasmic space"/>
    <property type="evidence" value="ECO:0007669"/>
    <property type="project" value="InterPro"/>
</dbReference>
<dbReference type="GO" id="GO:0071973">
    <property type="term" value="P:bacterial-type flagellum-dependent cell motility"/>
    <property type="evidence" value="ECO:0007669"/>
    <property type="project" value="InterPro"/>
</dbReference>
<evidence type="ECO:0000256" key="7">
    <source>
        <dbReference type="ARBA" id="ARBA00032344"/>
    </source>
</evidence>
<keyword evidence="9" id="KW-0282">Flagellum</keyword>
<dbReference type="GO" id="GO:0009428">
    <property type="term" value="C:bacterial-type flagellum basal body, distal rod, P ring"/>
    <property type="evidence" value="ECO:0007669"/>
    <property type="project" value="InterPro"/>
</dbReference>
<dbReference type="AlphaFoldDB" id="A0A3G9FY57"/>
<protein>
    <recommendedName>
        <fullName evidence="3 8">Flagellar P-ring protein</fullName>
    </recommendedName>
    <alternativeName>
        <fullName evidence="7 8">Basal body P-ring protein</fullName>
    </alternativeName>
</protein>
<evidence type="ECO:0000256" key="1">
    <source>
        <dbReference type="ARBA" id="ARBA00002591"/>
    </source>
</evidence>
<keyword evidence="4 8" id="KW-0732">Signal</keyword>
<dbReference type="GO" id="GO:0005198">
    <property type="term" value="F:structural molecule activity"/>
    <property type="evidence" value="ECO:0007669"/>
    <property type="project" value="InterPro"/>
</dbReference>
<dbReference type="PRINTS" id="PR01010">
    <property type="entry name" value="FLGPRINGFLGI"/>
</dbReference>
<dbReference type="RefSeq" id="WP_126420176.1">
    <property type="nucleotide sequence ID" value="NZ_AP018827.1"/>
</dbReference>
<evidence type="ECO:0000256" key="8">
    <source>
        <dbReference type="HAMAP-Rule" id="MF_00416"/>
    </source>
</evidence>
<evidence type="ECO:0000313" key="10">
    <source>
        <dbReference type="Proteomes" id="UP000278756"/>
    </source>
</evidence>